<name>A0ACA9LCS2_9GLOM</name>
<feature type="non-terminal residue" evidence="1">
    <location>
        <position position="313"/>
    </location>
</feature>
<proteinExistence type="predicted"/>
<keyword evidence="2" id="KW-1185">Reference proteome</keyword>
<reference evidence="1" key="1">
    <citation type="submission" date="2021-06" db="EMBL/GenBank/DDBJ databases">
        <authorList>
            <person name="Kallberg Y."/>
            <person name="Tangrot J."/>
            <person name="Rosling A."/>
        </authorList>
    </citation>
    <scope>NUCLEOTIDE SEQUENCE</scope>
    <source>
        <strain evidence="1">CL356</strain>
    </source>
</reference>
<dbReference type="Proteomes" id="UP000789525">
    <property type="component" value="Unassembled WGS sequence"/>
</dbReference>
<evidence type="ECO:0000313" key="2">
    <source>
        <dbReference type="Proteomes" id="UP000789525"/>
    </source>
</evidence>
<dbReference type="EMBL" id="CAJVPT010005708">
    <property type="protein sequence ID" value="CAG8522963.1"/>
    <property type="molecule type" value="Genomic_DNA"/>
</dbReference>
<organism evidence="1 2">
    <name type="scientific">Acaulospora colombiana</name>
    <dbReference type="NCBI Taxonomy" id="27376"/>
    <lineage>
        <taxon>Eukaryota</taxon>
        <taxon>Fungi</taxon>
        <taxon>Fungi incertae sedis</taxon>
        <taxon>Mucoromycota</taxon>
        <taxon>Glomeromycotina</taxon>
        <taxon>Glomeromycetes</taxon>
        <taxon>Diversisporales</taxon>
        <taxon>Acaulosporaceae</taxon>
        <taxon>Acaulospora</taxon>
    </lineage>
</organism>
<gene>
    <name evidence="1" type="ORF">ACOLOM_LOCUS3739</name>
</gene>
<protein>
    <submittedName>
        <fullName evidence="1">12131_t:CDS:1</fullName>
    </submittedName>
</protein>
<accession>A0ACA9LCS2</accession>
<evidence type="ECO:0000313" key="1">
    <source>
        <dbReference type="EMBL" id="CAG8522963.1"/>
    </source>
</evidence>
<sequence length="313" mass="35708">MWTPGTRRKILEESFSTLREEFELNPKKPSFKLTYTASKIWPHRESATNILKRSSTNSNSLTTPIRIAILSASFNPPTKAHLQLLIQSAIDVKLDLKRISSTKDVSFFDACLLLYSANNADKLVLPSDAGPIDRLLMMEALAAHINSVHYNEVQNVAVGVCSHGRFLDQAKALLSFFSSSNIGNSNPMNVSLYFLMGFDTIVRFYDPKYYSDIHKELQTFFETSYIICANRDGYGGEKVEEEFFESKTVVDLSGKEKVIRVKLDQEIAKMSSTNVRKFIREECRSDHSDREERIKKIVYEMCPEPVSEFIIEE</sequence>
<comment type="caution">
    <text evidence="1">The sequence shown here is derived from an EMBL/GenBank/DDBJ whole genome shotgun (WGS) entry which is preliminary data.</text>
</comment>